<dbReference type="AlphaFoldDB" id="A0A9X1Q5P0"/>
<dbReference type="RefSeq" id="WP_234766153.1">
    <property type="nucleotide sequence ID" value="NZ_JAKEIP010000164.1"/>
</dbReference>
<accession>A0A9X1Q5P0</accession>
<dbReference type="InterPro" id="IPR035421">
    <property type="entry name" value="Terminase_6C"/>
</dbReference>
<dbReference type="Pfam" id="PF03237">
    <property type="entry name" value="Terminase_6N"/>
    <property type="match status" value="1"/>
</dbReference>
<proteinExistence type="predicted"/>
<dbReference type="Proteomes" id="UP001139384">
    <property type="component" value="Unassembled WGS sequence"/>
</dbReference>
<feature type="domain" description="Terminase large subunit gp17-like C-terminal" evidence="2">
    <location>
        <begin position="341"/>
        <end position="494"/>
    </location>
</feature>
<evidence type="ECO:0000313" key="3">
    <source>
        <dbReference type="EMBL" id="MCF1597726.1"/>
    </source>
</evidence>
<name>A0A9X1Q5P0_STRM4</name>
<evidence type="ECO:0000259" key="2">
    <source>
        <dbReference type="Pfam" id="PF17289"/>
    </source>
</evidence>
<dbReference type="EMBL" id="JAKEIP010000164">
    <property type="protein sequence ID" value="MCF1597726.1"/>
    <property type="molecule type" value="Genomic_DNA"/>
</dbReference>
<keyword evidence="4" id="KW-1185">Reference proteome</keyword>
<gene>
    <name evidence="3" type="ORF">L0P92_29825</name>
</gene>
<sequence>MMKAPDQEQRLLERYRTLPRAQRLVIARTASPDLRIRLAHIERQMAMDRSPGALAALLTDGRELQARHLNLIDQAFIRIARGERVRLLLNMPPRHGKSQRAARWAPLWYLRRNPTHRLMIASYSAVLAEGHGRWLRDSINEYGEQLGISLRYGSKAAGRFDLTGGPGGLVTAGVGGSLTGMGAHLAIVDDPLKDAKAAASPTVLGDLWDWWQQVLNTRMEPNGSIVVIQTRWSENDLAGRILTQDAARDTARWTVINLPAIADSPDDALGRALGEPLWPERFGLEHLQDFRDEVGERGWWALYQQQPRPLEGGIWKWEWIRGHRVSTEQLRGIKLTRIVVAVDPAGGGEDSDEVGIVAAGRDAAGNLYVLADRSGKKGAADWGRAACELALEVDADALVVESNFGGDMTRQVLVQGWDELVRGGGPEAAGALRPRIIPVTAKQGKRLRAEPIAQLYEQGRVRHVGEWPALEVQMVTWMPGLDSPDRMDAAVHALTELANPAAVDSGTGGYRDGRLNGRR</sequence>
<dbReference type="Pfam" id="PF17289">
    <property type="entry name" value="Terminase_6C"/>
    <property type="match status" value="1"/>
</dbReference>
<organism evidence="3 4">
    <name type="scientific">Streptomyces muensis</name>
    <dbReference type="NCBI Taxonomy" id="1077944"/>
    <lineage>
        <taxon>Bacteria</taxon>
        <taxon>Bacillati</taxon>
        <taxon>Actinomycetota</taxon>
        <taxon>Actinomycetes</taxon>
        <taxon>Kitasatosporales</taxon>
        <taxon>Streptomycetaceae</taxon>
        <taxon>Streptomyces</taxon>
    </lineage>
</organism>
<evidence type="ECO:0000313" key="4">
    <source>
        <dbReference type="Proteomes" id="UP001139384"/>
    </source>
</evidence>
<reference evidence="3" key="1">
    <citation type="submission" date="2022-01" db="EMBL/GenBank/DDBJ databases">
        <title>Draft Genome Sequences of Seven Type Strains of the Genus Streptomyces.</title>
        <authorList>
            <person name="Aziz S."/>
            <person name="Coretto E."/>
            <person name="Chronakova A."/>
            <person name="Sproer C."/>
            <person name="Huber K."/>
            <person name="Nouioui I."/>
            <person name="Gross H."/>
        </authorList>
    </citation>
    <scope>NUCLEOTIDE SEQUENCE</scope>
    <source>
        <strain evidence="3">DSM 103493</strain>
    </source>
</reference>
<keyword evidence="1" id="KW-1188">Viral release from host cell</keyword>
<protein>
    <submittedName>
        <fullName evidence="3">Terminase family protein</fullName>
    </submittedName>
</protein>
<comment type="caution">
    <text evidence="3">The sequence shown here is derived from an EMBL/GenBank/DDBJ whole genome shotgun (WGS) entry which is preliminary data.</text>
</comment>
<evidence type="ECO:0000256" key="1">
    <source>
        <dbReference type="ARBA" id="ARBA00022612"/>
    </source>
</evidence>